<dbReference type="InterPro" id="IPR027417">
    <property type="entry name" value="P-loop_NTPase"/>
</dbReference>
<feature type="region of interest" description="Disordered" evidence="1">
    <location>
        <begin position="623"/>
        <end position="642"/>
    </location>
</feature>
<keyword evidence="3" id="KW-1185">Reference proteome</keyword>
<accession>A0A7J5D5E5</accession>
<evidence type="ECO:0000313" key="2">
    <source>
        <dbReference type="EMBL" id="KAB1979469.1"/>
    </source>
</evidence>
<dbReference type="Proteomes" id="UP000442990">
    <property type="component" value="Unassembled WGS sequence"/>
</dbReference>
<dbReference type="EMBL" id="WBKG01000042">
    <property type="protein sequence ID" value="KAB1979469.1"/>
    <property type="molecule type" value="Genomic_DNA"/>
</dbReference>
<feature type="compositionally biased region" description="Basic and acidic residues" evidence="1">
    <location>
        <begin position="1"/>
        <end position="14"/>
    </location>
</feature>
<sequence>MATEAEPRTDEKQPTDIVPDPSRTDRAKTAFAAQRGHAGARIKDWLATTDLDDAEVIQLADQRKQAKHDDKIAQQQRIVAEAHGRFAHAKAQAEAGETRGGNLAALGGRVAAEESKLAALQSTVVMPATEREANSVRHGKKAGRAALLAAGSLATLPAASEAIEQAAHGQPLLLAALGAAAGYGWYLVSRPFVAGQPSPDAPSMPVELAAPVDLTKQEAQAGGREFNAPPPPALTVDELDAALRAIGEVRGDEQLQILAIPQRDSDGNTTVVFDLPPRTTVAELKKKLPKLAGALGRDVSMVDIEKAGTEVRTSLWMTDKNAFADTRPSPLLKKPTQLDAWKDGVPVGWNKRGITIRLAINNQSFVIAGTSRSGKGVGASNLVVGASFDPRINLRIVAGKQNAEWNPYAKTGVASTYFKPDPARLLALLHALLADKDRRERALDELGKSKLVAPIIDKIGGLEVVVIDELATYTRPGKPLREEIIEALIELSAVALGAGIILVLITQYPEVDVIPQALSANLGAKWAMRVENATQSNAILGAGQAGAGRDASKFDPPRPGFGWLVNPFAGVTDLARSFDLDEDERGEITMLLEKAAKIREAAGRLAGQWDDPIEQHLLNATGLSSAAGGPKRDGMPGRNVLNHTPEQRMQLEACRGALIAMNDLGRDVAQLDEMAQIIGGSMTSTRLGELLRAAGAGGVVKVVIEGRGRVNGYQRADIADALNLLEGN</sequence>
<dbReference type="SUPFAM" id="SSF52540">
    <property type="entry name" value="P-loop containing nucleoside triphosphate hydrolases"/>
    <property type="match status" value="1"/>
</dbReference>
<evidence type="ECO:0000313" key="3">
    <source>
        <dbReference type="Proteomes" id="UP000442990"/>
    </source>
</evidence>
<comment type="caution">
    <text evidence="2">The sequence shown here is derived from an EMBL/GenBank/DDBJ whole genome shotgun (WGS) entry which is preliminary data.</text>
</comment>
<reference evidence="2 3" key="1">
    <citation type="submission" date="2019-09" db="EMBL/GenBank/DDBJ databases">
        <title>Isolation and identification of active actinomycetes.</title>
        <authorList>
            <person name="Yu Z."/>
            <person name="Han C."/>
            <person name="Yu B."/>
        </authorList>
    </citation>
    <scope>NUCLEOTIDE SEQUENCE [LARGE SCALE GENOMIC DNA]</scope>
    <source>
        <strain evidence="2 3">NEAU-H2</strain>
    </source>
</reference>
<proteinExistence type="predicted"/>
<evidence type="ECO:0000256" key="1">
    <source>
        <dbReference type="SAM" id="MobiDB-lite"/>
    </source>
</evidence>
<feature type="region of interest" description="Disordered" evidence="1">
    <location>
        <begin position="1"/>
        <end position="24"/>
    </location>
</feature>
<gene>
    <name evidence="2" type="ORF">F8144_36265</name>
</gene>
<dbReference type="PANTHER" id="PTHR22683">
    <property type="entry name" value="SPORULATION PROTEIN RELATED"/>
    <property type="match status" value="1"/>
</dbReference>
<evidence type="ECO:0008006" key="4">
    <source>
        <dbReference type="Google" id="ProtNLM"/>
    </source>
</evidence>
<dbReference type="PANTHER" id="PTHR22683:SF41">
    <property type="entry name" value="DNA TRANSLOCASE FTSK"/>
    <property type="match status" value="1"/>
</dbReference>
<name>A0A7J5D5E5_9ACTN</name>
<dbReference type="AlphaFoldDB" id="A0A7J5D5E5"/>
<dbReference type="InterPro" id="IPR050206">
    <property type="entry name" value="FtsK/SpoIIIE/SftA"/>
</dbReference>
<dbReference type="Gene3D" id="3.40.50.300">
    <property type="entry name" value="P-loop containing nucleotide triphosphate hydrolases"/>
    <property type="match status" value="1"/>
</dbReference>
<organism evidence="2 3">
    <name type="scientific">Streptomyces triticiradicis</name>
    <dbReference type="NCBI Taxonomy" id="2651189"/>
    <lineage>
        <taxon>Bacteria</taxon>
        <taxon>Bacillati</taxon>
        <taxon>Actinomycetota</taxon>
        <taxon>Actinomycetes</taxon>
        <taxon>Kitasatosporales</taxon>
        <taxon>Streptomycetaceae</taxon>
        <taxon>Streptomyces</taxon>
    </lineage>
</organism>
<protein>
    <recommendedName>
        <fullName evidence="4">FtsK domain-containing protein</fullName>
    </recommendedName>
</protein>
<dbReference type="RefSeq" id="WP_151473666.1">
    <property type="nucleotide sequence ID" value="NZ_WBKG01000042.1"/>
</dbReference>